<dbReference type="NCBIfam" id="TIGR00732">
    <property type="entry name" value="dprA"/>
    <property type="match status" value="1"/>
</dbReference>
<dbReference type="InterPro" id="IPR041614">
    <property type="entry name" value="DprA_WH"/>
</dbReference>
<dbReference type="EMBL" id="FCOR01000001">
    <property type="protein sequence ID" value="CVK15201.1"/>
    <property type="molecule type" value="Genomic_DNA"/>
</dbReference>
<dbReference type="PANTHER" id="PTHR43022">
    <property type="entry name" value="PROTEIN SMF"/>
    <property type="match status" value="1"/>
</dbReference>
<feature type="domain" description="DprA winged helix" evidence="3">
    <location>
        <begin position="303"/>
        <end position="356"/>
    </location>
</feature>
<protein>
    <submittedName>
        <fullName evidence="4">DNA processing protein</fullName>
    </submittedName>
</protein>
<dbReference type="SUPFAM" id="SSF47781">
    <property type="entry name" value="RuvA domain 2-like"/>
    <property type="match status" value="1"/>
</dbReference>
<comment type="similarity">
    <text evidence="1">Belongs to the DprA/Smf family.</text>
</comment>
<accession>A0A0X3ALD4</accession>
<evidence type="ECO:0000313" key="5">
    <source>
        <dbReference type="Proteomes" id="UP000182761"/>
    </source>
</evidence>
<dbReference type="InterPro" id="IPR036388">
    <property type="entry name" value="WH-like_DNA-bd_sf"/>
</dbReference>
<dbReference type="GO" id="GO:0009294">
    <property type="term" value="P:DNA-mediated transformation"/>
    <property type="evidence" value="ECO:0007669"/>
    <property type="project" value="InterPro"/>
</dbReference>
<dbReference type="Gene3D" id="3.40.50.450">
    <property type="match status" value="1"/>
</dbReference>
<dbReference type="InterPro" id="IPR010994">
    <property type="entry name" value="RuvA_2-like"/>
</dbReference>
<dbReference type="Pfam" id="PF02481">
    <property type="entry name" value="DNA_processg_A"/>
    <property type="match status" value="1"/>
</dbReference>
<dbReference type="AlphaFoldDB" id="A0A0X3ALD4"/>
<dbReference type="SUPFAM" id="SSF102405">
    <property type="entry name" value="MCP/YpsA-like"/>
    <property type="match status" value="1"/>
</dbReference>
<dbReference type="PANTHER" id="PTHR43022:SF1">
    <property type="entry name" value="PROTEIN SMF"/>
    <property type="match status" value="1"/>
</dbReference>
<gene>
    <name evidence="4" type="ORF">Ga0061079_10112</name>
</gene>
<dbReference type="OrthoDB" id="9785707at2"/>
<evidence type="ECO:0000313" key="4">
    <source>
        <dbReference type="EMBL" id="CVK15201.1"/>
    </source>
</evidence>
<evidence type="ECO:0000259" key="3">
    <source>
        <dbReference type="Pfam" id="PF17782"/>
    </source>
</evidence>
<sequence length="361" mass="40578">MNTDNLYLIALKFCPNIGEATIKRLVLKFETAQKVWNTPKSELLSLYNIGKKTIQHIGDKSILSRAEEEVQYCINNQIQIINLWDCQYPNLLKECPDAPVLLYYKGNINWSLPTVSIVGTRKMTSYGKSFTERLVECLRDKNMTIISGLALGIDGCAHKKATELNVPTLGVLAHGLKTLYPPQHKLLAEKMMKNGGILSEFSTYTTPERANFIQRNRIIAGLSAVTVIVESAYGGGAISTVKFANSYHREVFALPGKITDNTSQGCNQLIRNLEAQIITRPEDILSFFGENMTTNIQTELFTDLTEQESKIINYLKTKGKTQIDTLSVELNYPTFQLMPILLNLELKNIIETLPGKYFTLL</sequence>
<dbReference type="Proteomes" id="UP000182761">
    <property type="component" value="Unassembled WGS sequence"/>
</dbReference>
<name>A0A0X3ALD4_9FLAO</name>
<dbReference type="RefSeq" id="WP_055424445.1">
    <property type="nucleotide sequence ID" value="NZ_FCOR01000001.1"/>
</dbReference>
<dbReference type="Pfam" id="PF17782">
    <property type="entry name" value="WHD_DprA"/>
    <property type="match status" value="1"/>
</dbReference>
<dbReference type="InterPro" id="IPR003488">
    <property type="entry name" value="DprA"/>
</dbReference>
<proteinExistence type="inferred from homology"/>
<reference evidence="4 5" key="1">
    <citation type="submission" date="2016-01" db="EMBL/GenBank/DDBJ databases">
        <authorList>
            <person name="McClelland M."/>
            <person name="Jain A."/>
            <person name="Saraogi P."/>
            <person name="Mendelson R."/>
            <person name="Westerman R."/>
            <person name="SanMiguel P."/>
            <person name="Csonka L."/>
        </authorList>
    </citation>
    <scope>NUCLEOTIDE SEQUENCE [LARGE SCALE GENOMIC DNA]</scope>
    <source>
        <strain evidence="4 5">R-53146</strain>
    </source>
</reference>
<evidence type="ECO:0000256" key="1">
    <source>
        <dbReference type="ARBA" id="ARBA00006525"/>
    </source>
</evidence>
<feature type="domain" description="Smf/DprA SLOG" evidence="2">
    <location>
        <begin position="80"/>
        <end position="288"/>
    </location>
</feature>
<keyword evidence="5" id="KW-1185">Reference proteome</keyword>
<evidence type="ECO:0000259" key="2">
    <source>
        <dbReference type="Pfam" id="PF02481"/>
    </source>
</evidence>
<dbReference type="InterPro" id="IPR057666">
    <property type="entry name" value="DrpA_SLOG"/>
</dbReference>
<dbReference type="STRING" id="1586267.GCA_001418685_00012"/>
<dbReference type="Gene3D" id="1.10.10.10">
    <property type="entry name" value="Winged helix-like DNA-binding domain superfamily/Winged helix DNA-binding domain"/>
    <property type="match status" value="1"/>
</dbReference>
<organism evidence="4 5">
    <name type="scientific">Apibacter mensalis</name>
    <dbReference type="NCBI Taxonomy" id="1586267"/>
    <lineage>
        <taxon>Bacteria</taxon>
        <taxon>Pseudomonadati</taxon>
        <taxon>Bacteroidota</taxon>
        <taxon>Flavobacteriia</taxon>
        <taxon>Flavobacteriales</taxon>
        <taxon>Weeksellaceae</taxon>
        <taxon>Apibacter</taxon>
    </lineage>
</organism>